<dbReference type="GO" id="GO:0005524">
    <property type="term" value="F:ATP binding"/>
    <property type="evidence" value="ECO:0007669"/>
    <property type="project" value="UniProtKB-KW"/>
</dbReference>
<feature type="transmembrane region" description="Helical" evidence="10">
    <location>
        <begin position="720"/>
        <end position="743"/>
    </location>
</feature>
<dbReference type="PROSITE" id="PS50893">
    <property type="entry name" value="ABC_TRANSPORTER_2"/>
    <property type="match status" value="2"/>
</dbReference>
<feature type="domain" description="ABC transmembrane type-1" evidence="12">
    <location>
        <begin position="722"/>
        <end position="1011"/>
    </location>
</feature>
<evidence type="ECO:0000256" key="8">
    <source>
        <dbReference type="ARBA" id="ARBA00023136"/>
    </source>
</evidence>
<keyword evidence="4 10" id="KW-0812">Transmembrane</keyword>
<dbReference type="InterPro" id="IPR039421">
    <property type="entry name" value="Type_1_exporter"/>
</dbReference>
<dbReference type="GO" id="GO:0005743">
    <property type="term" value="C:mitochondrial inner membrane"/>
    <property type="evidence" value="ECO:0007669"/>
    <property type="project" value="TreeGrafter"/>
</dbReference>
<keyword evidence="7 10" id="KW-1133">Transmembrane helix</keyword>
<evidence type="ECO:0000259" key="11">
    <source>
        <dbReference type="PROSITE" id="PS50893"/>
    </source>
</evidence>
<comment type="similarity">
    <text evidence="2">Belongs to the ABC transporter superfamily. ABCB family. Multidrug resistance exporter (TC 3.A.1.201) subfamily.</text>
</comment>
<evidence type="ECO:0000256" key="5">
    <source>
        <dbReference type="ARBA" id="ARBA00022741"/>
    </source>
</evidence>
<keyword evidence="3" id="KW-0813">Transport</keyword>
<dbReference type="Gene3D" id="3.40.50.300">
    <property type="entry name" value="P-loop containing nucleotide triphosphate hydrolases"/>
    <property type="match status" value="2"/>
</dbReference>
<dbReference type="RefSeq" id="XP_069226215.1">
    <property type="nucleotide sequence ID" value="XM_069376885.1"/>
</dbReference>
<dbReference type="GO" id="GO:0090374">
    <property type="term" value="P:oligopeptide export from mitochondrion"/>
    <property type="evidence" value="ECO:0007669"/>
    <property type="project" value="TreeGrafter"/>
</dbReference>
<dbReference type="Proteomes" id="UP000803884">
    <property type="component" value="Unassembled WGS sequence"/>
</dbReference>
<feature type="transmembrane region" description="Helical" evidence="10">
    <location>
        <begin position="864"/>
        <end position="885"/>
    </location>
</feature>
<dbReference type="EMBL" id="JAAQHG020000039">
    <property type="protein sequence ID" value="KAL1583108.1"/>
    <property type="molecule type" value="Genomic_DNA"/>
</dbReference>
<feature type="region of interest" description="Disordered" evidence="9">
    <location>
        <begin position="677"/>
        <end position="698"/>
    </location>
</feature>
<dbReference type="InterPro" id="IPR027417">
    <property type="entry name" value="P-loop_NTPase"/>
</dbReference>
<dbReference type="InterPro" id="IPR003593">
    <property type="entry name" value="AAA+_ATPase"/>
</dbReference>
<dbReference type="InterPro" id="IPR003439">
    <property type="entry name" value="ABC_transporter-like_ATP-bd"/>
</dbReference>
<proteinExistence type="inferred from homology"/>
<dbReference type="FunFam" id="3.40.50.300:FF:000604">
    <property type="entry name" value="ABC transporter B family member 28"/>
    <property type="match status" value="1"/>
</dbReference>
<dbReference type="Gene3D" id="1.20.1560.10">
    <property type="entry name" value="ABC transporter type 1, transmembrane domain"/>
    <property type="match status" value="1"/>
</dbReference>
<keyword evidence="5" id="KW-0547">Nucleotide-binding</keyword>
<comment type="caution">
    <text evidence="13">The sequence shown here is derived from an EMBL/GenBank/DDBJ whole genome shotgun (WGS) entry which is preliminary data.</text>
</comment>
<evidence type="ECO:0000256" key="4">
    <source>
        <dbReference type="ARBA" id="ARBA00022692"/>
    </source>
</evidence>
<dbReference type="CDD" id="cd18577">
    <property type="entry name" value="ABC_6TM_Pgp_ABCB1_D1_like"/>
    <property type="match status" value="1"/>
</dbReference>
<evidence type="ECO:0000256" key="9">
    <source>
        <dbReference type="SAM" id="MobiDB-lite"/>
    </source>
</evidence>
<evidence type="ECO:0000313" key="13">
    <source>
        <dbReference type="EMBL" id="KAL1583108.1"/>
    </source>
</evidence>
<evidence type="ECO:0000313" key="14">
    <source>
        <dbReference type="Proteomes" id="UP000803884"/>
    </source>
</evidence>
<dbReference type="InterPro" id="IPR036640">
    <property type="entry name" value="ABC1_TM_sf"/>
</dbReference>
<dbReference type="InterPro" id="IPR017871">
    <property type="entry name" value="ABC_transporter-like_CS"/>
</dbReference>
<feature type="domain" description="ABC transmembrane type-1" evidence="12">
    <location>
        <begin position="99"/>
        <end position="377"/>
    </location>
</feature>
<feature type="transmembrane region" description="Helical" evidence="10">
    <location>
        <begin position="140"/>
        <end position="162"/>
    </location>
</feature>
<dbReference type="CDD" id="cd18578">
    <property type="entry name" value="ABC_6TM_Pgp_ABCB1_D2_like"/>
    <property type="match status" value="1"/>
</dbReference>
<dbReference type="SUPFAM" id="SSF52540">
    <property type="entry name" value="P-loop containing nucleoside triphosphate hydrolases"/>
    <property type="match status" value="2"/>
</dbReference>
<dbReference type="Pfam" id="PF00005">
    <property type="entry name" value="ABC_tran"/>
    <property type="match status" value="2"/>
</dbReference>
<evidence type="ECO:0000256" key="10">
    <source>
        <dbReference type="SAM" id="Phobius"/>
    </source>
</evidence>
<dbReference type="PROSITE" id="PS50929">
    <property type="entry name" value="ABC_TM1F"/>
    <property type="match status" value="2"/>
</dbReference>
<evidence type="ECO:0000256" key="3">
    <source>
        <dbReference type="ARBA" id="ARBA00022448"/>
    </source>
</evidence>
<dbReference type="FunFam" id="3.40.50.300:FF:000967">
    <property type="entry name" value="ABC multidrug transporter mdr4"/>
    <property type="match status" value="1"/>
</dbReference>
<sequence length="1308" mass="140766">MTTTAARHGSVRVSQDLAASRVSIAGDNESHRQSLADTDIRQNIADTTLDPAHPREWKPSNGTLSKSVYQQLLGLNPFKSSFLSLYRNLETKAECGTAIAGAVLAAAAGVPLPIMFVIFGKIINSFPPEENELETRIGQLLGVAAAYFVITTIYMSAFGRVGEKIAINLREKLLRCLLSLDQAYYDTHDLDVTSLLTAKIETIQVGTSEKVGIFIQSLGYFVAASIVGFILNAKLTGILLAAVIPAMIIIVATGSAWVSRLSKRLSACTEQANGVLESALRSVKVVQAFDFEETVSEQHSKHLQESAVSGIRKAIVAASVLGLMYFVAYAANGLAFYVGSKMTEDGGAGTVYAVCLLILDASFVVGQFAPFLEMFARAASAGEEIKDLIDLAKQSSRERNVNGEQIDIHGQEIQFADVEFAYPARATVKILRGLSLGFAPGTFNAIVGTSGGGKSTVVSLLTKIYGDYRGRIRIGDNELRDLDVDHLRSQVSVVEQDSILFSGSIYENICHGLGRQDLSPEEQRTRCKEAVRAAAIDFIDDLPQGLDTVIGNSLQLSGGQKQRICLARALIKNPAILILDEPTSALDARSETLVAQTVKKVAGNGTTVIMIAHRLSTVLNADQIVVISDGKAVESGAPTALATPGTIFNGLLEAQGMSSAWTEDKKSALIDEKHDIQEKETTSSIISSESVDESQPEEVSPTNFELAHKVLRLLKPDAPILLLGFAFSVVGGAIIIGEAIAFGNLIQLLNDNARGGAGLRSQIEFYCLIFFILSCIALVCYTGSGSSFGIASTRLTGRVQSALLRNTLRQDMAWFSAPGRSLHELMARINSDAGNLAALSGVVTGTLFAIATSMIGGLTLALVVAWRIAVVLMSCVPVLVTAGYLRLRVLTKSEEHHRTSYNKAASLAAESCRNMRTISILGLEDNVLRRYEKALEGPYKSGLRFTFASNALLAFSFAITYFVYALAYWWGAKNVREGYYNPVDFFIVLPALLFSAQGAGQAFSLTPEITRARSAAKSICMMLDMRPTILKVEDAQKSDDESSTRSSVDECVASKRPAVATPKIHLDNVTLQYKTDGSKPALRNVTFSVQEGENVALVGPSGAGKSSTIALLERFYDAAEGQVAVDGVNVCNIDARKLRSRISLVPQEPELFPGSIAYNVKLGASRGQNVTQEDVEEVCRRCGLHDFIVSLPEGYTTDCASNGVTKLSGGQRQRLAIARAMIRNPEILLLDEPTSALDAHSERMVQESLATASAGRTTITVAHRLASIQHMDRIIVFEMGSIVEMGTHRELMENGGLYASMAKAQSVA</sequence>
<feature type="transmembrane region" description="Helical" evidence="10">
    <location>
        <begin position="237"/>
        <end position="258"/>
    </location>
</feature>
<dbReference type="Pfam" id="PF00664">
    <property type="entry name" value="ABC_membrane"/>
    <property type="match status" value="2"/>
</dbReference>
<evidence type="ECO:0000256" key="7">
    <source>
        <dbReference type="ARBA" id="ARBA00022989"/>
    </source>
</evidence>
<feature type="transmembrane region" description="Helical" evidence="10">
    <location>
        <begin position="836"/>
        <end position="858"/>
    </location>
</feature>
<dbReference type="SMART" id="SM00382">
    <property type="entry name" value="AAA"/>
    <property type="match status" value="2"/>
</dbReference>
<feature type="transmembrane region" description="Helical" evidence="10">
    <location>
        <begin position="97"/>
        <end position="120"/>
    </location>
</feature>
<dbReference type="PANTHER" id="PTHR43394:SF1">
    <property type="entry name" value="ATP-BINDING CASSETTE SUB-FAMILY B MEMBER 10, MITOCHONDRIAL"/>
    <property type="match status" value="1"/>
</dbReference>
<organism evidence="13 14">
    <name type="scientific">Cladosporium halotolerans</name>
    <dbReference type="NCBI Taxonomy" id="1052096"/>
    <lineage>
        <taxon>Eukaryota</taxon>
        <taxon>Fungi</taxon>
        <taxon>Dikarya</taxon>
        <taxon>Ascomycota</taxon>
        <taxon>Pezizomycotina</taxon>
        <taxon>Dothideomycetes</taxon>
        <taxon>Dothideomycetidae</taxon>
        <taxon>Cladosporiales</taxon>
        <taxon>Cladosporiaceae</taxon>
        <taxon>Cladosporium</taxon>
    </lineage>
</organism>
<feature type="transmembrane region" description="Helical" evidence="10">
    <location>
        <begin position="211"/>
        <end position="231"/>
    </location>
</feature>
<protein>
    <submittedName>
        <fullName evidence="13">Uncharacterized protein</fullName>
    </submittedName>
</protein>
<dbReference type="PANTHER" id="PTHR43394">
    <property type="entry name" value="ATP-DEPENDENT PERMEASE MDL1, MITOCHONDRIAL"/>
    <property type="match status" value="1"/>
</dbReference>
<feature type="transmembrane region" description="Helical" evidence="10">
    <location>
        <begin position="951"/>
        <end position="971"/>
    </location>
</feature>
<feature type="transmembrane region" description="Helical" evidence="10">
    <location>
        <begin position="314"/>
        <end position="338"/>
    </location>
</feature>
<dbReference type="GO" id="GO:0015421">
    <property type="term" value="F:ABC-type oligopeptide transporter activity"/>
    <property type="evidence" value="ECO:0007669"/>
    <property type="project" value="TreeGrafter"/>
</dbReference>
<evidence type="ECO:0000256" key="1">
    <source>
        <dbReference type="ARBA" id="ARBA00004141"/>
    </source>
</evidence>
<reference evidence="13 14" key="1">
    <citation type="journal article" date="2020" name="Microbiol. Resour. Announc.">
        <title>Draft Genome Sequence of a Cladosporium Species Isolated from the Mesophotic Ascidian Didemnum maculosum.</title>
        <authorList>
            <person name="Gioti A."/>
            <person name="Siaperas R."/>
            <person name="Nikolaivits E."/>
            <person name="Le Goff G."/>
            <person name="Ouazzani J."/>
            <person name="Kotoulas G."/>
            <person name="Topakas E."/>
        </authorList>
    </citation>
    <scope>NUCLEOTIDE SEQUENCE [LARGE SCALE GENOMIC DNA]</scope>
    <source>
        <strain evidence="13 14">TM138-S3</strain>
    </source>
</reference>
<evidence type="ECO:0000256" key="2">
    <source>
        <dbReference type="ARBA" id="ARBA00007577"/>
    </source>
</evidence>
<dbReference type="GO" id="GO:0016887">
    <property type="term" value="F:ATP hydrolysis activity"/>
    <property type="evidence" value="ECO:0007669"/>
    <property type="project" value="InterPro"/>
</dbReference>
<comment type="subcellular location">
    <subcellularLocation>
        <location evidence="1">Membrane</location>
        <topology evidence="1">Multi-pass membrane protein</topology>
    </subcellularLocation>
</comment>
<accession>A0AB34KEJ8</accession>
<feature type="domain" description="ABC transporter" evidence="11">
    <location>
        <begin position="413"/>
        <end position="654"/>
    </location>
</feature>
<keyword evidence="6" id="KW-0067">ATP-binding</keyword>
<keyword evidence="14" id="KW-1185">Reference proteome</keyword>
<evidence type="ECO:0000259" key="12">
    <source>
        <dbReference type="PROSITE" id="PS50929"/>
    </source>
</evidence>
<feature type="domain" description="ABC transporter" evidence="11">
    <location>
        <begin position="1064"/>
        <end position="1304"/>
    </location>
</feature>
<dbReference type="SUPFAM" id="SSF90123">
    <property type="entry name" value="ABC transporter transmembrane region"/>
    <property type="match status" value="2"/>
</dbReference>
<name>A0AB34KEJ8_9PEZI</name>
<dbReference type="InterPro" id="IPR011527">
    <property type="entry name" value="ABC1_TM_dom"/>
</dbReference>
<dbReference type="GeneID" id="96009723"/>
<gene>
    <name evidence="13" type="ORF">WHR41_08281</name>
</gene>
<feature type="transmembrane region" description="Helical" evidence="10">
    <location>
        <begin position="350"/>
        <end position="372"/>
    </location>
</feature>
<dbReference type="PROSITE" id="PS00211">
    <property type="entry name" value="ABC_TRANSPORTER_1"/>
    <property type="match status" value="2"/>
</dbReference>
<feature type="transmembrane region" description="Helical" evidence="10">
    <location>
        <begin position="763"/>
        <end position="784"/>
    </location>
</feature>
<keyword evidence="8 10" id="KW-0472">Membrane</keyword>
<evidence type="ECO:0000256" key="6">
    <source>
        <dbReference type="ARBA" id="ARBA00022840"/>
    </source>
</evidence>